<protein>
    <submittedName>
        <fullName evidence="5">Repressor</fullName>
    </submittedName>
</protein>
<dbReference type="PROSITE" id="PS50943">
    <property type="entry name" value="HTH_CROC1"/>
    <property type="match status" value="1"/>
</dbReference>
<keyword evidence="6" id="KW-1185">Reference proteome</keyword>
<dbReference type="Proteomes" id="UP000597507">
    <property type="component" value="Unassembled WGS sequence"/>
</dbReference>
<evidence type="ECO:0000313" key="5">
    <source>
        <dbReference type="EMBL" id="GGG51483.1"/>
    </source>
</evidence>
<dbReference type="InterPro" id="IPR010982">
    <property type="entry name" value="Lambda_DNA-bd_dom_sf"/>
</dbReference>
<proteinExistence type="predicted"/>
<organism evidence="5 6">
    <name type="scientific">Caldovatus sediminis</name>
    <dbReference type="NCBI Taxonomy" id="2041189"/>
    <lineage>
        <taxon>Bacteria</taxon>
        <taxon>Pseudomonadati</taxon>
        <taxon>Pseudomonadota</taxon>
        <taxon>Alphaproteobacteria</taxon>
        <taxon>Acetobacterales</taxon>
        <taxon>Roseomonadaceae</taxon>
        <taxon>Caldovatus</taxon>
    </lineage>
</organism>
<dbReference type="SUPFAM" id="SSF51306">
    <property type="entry name" value="LexA/Signal peptidase"/>
    <property type="match status" value="1"/>
</dbReference>
<evidence type="ECO:0000259" key="4">
    <source>
        <dbReference type="PROSITE" id="PS50943"/>
    </source>
</evidence>
<dbReference type="CDD" id="cd00093">
    <property type="entry name" value="HTH_XRE"/>
    <property type="match status" value="1"/>
</dbReference>
<keyword evidence="1" id="KW-0805">Transcription regulation</keyword>
<dbReference type="PANTHER" id="PTHR40661:SF3">
    <property type="entry name" value="FELS-1 PROPHAGE TRANSCRIPTIONAL REGULATOR"/>
    <property type="match status" value="1"/>
</dbReference>
<evidence type="ECO:0000256" key="1">
    <source>
        <dbReference type="ARBA" id="ARBA00023015"/>
    </source>
</evidence>
<evidence type="ECO:0000256" key="3">
    <source>
        <dbReference type="ARBA" id="ARBA00023163"/>
    </source>
</evidence>
<dbReference type="CDD" id="cd06529">
    <property type="entry name" value="S24_LexA-like"/>
    <property type="match status" value="1"/>
</dbReference>
<evidence type="ECO:0000256" key="2">
    <source>
        <dbReference type="ARBA" id="ARBA00023125"/>
    </source>
</evidence>
<dbReference type="Gene3D" id="1.10.260.40">
    <property type="entry name" value="lambda repressor-like DNA-binding domains"/>
    <property type="match status" value="1"/>
</dbReference>
<dbReference type="InterPro" id="IPR039418">
    <property type="entry name" value="LexA-like"/>
</dbReference>
<comment type="caution">
    <text evidence="5">The sequence shown here is derived from an EMBL/GenBank/DDBJ whole genome shotgun (WGS) entry which is preliminary data.</text>
</comment>
<dbReference type="InterPro" id="IPR001387">
    <property type="entry name" value="Cro/C1-type_HTH"/>
</dbReference>
<keyword evidence="2" id="KW-0238">DNA-binding</keyword>
<dbReference type="InterPro" id="IPR036286">
    <property type="entry name" value="LexA/Signal_pep-like_sf"/>
</dbReference>
<accession>A0A8J3EEF6</accession>
<reference evidence="5 6" key="1">
    <citation type="journal article" date="2014" name="Int. J. Syst. Evol. Microbiol.">
        <title>Complete genome sequence of Corynebacterium casei LMG S-19264T (=DSM 44701T), isolated from a smear-ripened cheese.</title>
        <authorList>
            <consortium name="US DOE Joint Genome Institute (JGI-PGF)"/>
            <person name="Walter F."/>
            <person name="Albersmeier A."/>
            <person name="Kalinowski J."/>
            <person name="Ruckert C."/>
        </authorList>
    </citation>
    <scope>NUCLEOTIDE SEQUENCE [LARGE SCALE GENOMIC DNA]</scope>
    <source>
        <strain evidence="5 6">CGMCC 1.16330</strain>
    </source>
</reference>
<dbReference type="EMBL" id="BMKS01000025">
    <property type="protein sequence ID" value="GGG51483.1"/>
    <property type="molecule type" value="Genomic_DNA"/>
</dbReference>
<dbReference type="GO" id="GO:0003677">
    <property type="term" value="F:DNA binding"/>
    <property type="evidence" value="ECO:0007669"/>
    <property type="project" value="UniProtKB-KW"/>
</dbReference>
<dbReference type="InterPro" id="IPR015927">
    <property type="entry name" value="Peptidase_S24_S26A/B/C"/>
</dbReference>
<dbReference type="Gene3D" id="2.10.109.10">
    <property type="entry name" value="Umud Fragment, subunit A"/>
    <property type="match status" value="1"/>
</dbReference>
<dbReference type="SMART" id="SM00530">
    <property type="entry name" value="HTH_XRE"/>
    <property type="match status" value="1"/>
</dbReference>
<sequence length="222" mass="24810">MTAPRNRIKEVREARGLSLNDLAERVGADHTTVWKLERGKRRLTAEWLSRLSKALDVPAPSLVPDWANLPTATLANDVPPLPEREDMPRDVPVYGTARGGPEGTFLLQRGEAVDYVRRPPGIAKARDAFALYVEGDSMVPWRRAGQLVFVNPRRPAAVGDHVVVVLQDGEDGSMPALLKRLERRTAEKLVLSQYNPEIEIEIPTSRVAQIWRVMELEELLGV</sequence>
<dbReference type="Pfam" id="PF13560">
    <property type="entry name" value="HTH_31"/>
    <property type="match status" value="1"/>
</dbReference>
<dbReference type="SUPFAM" id="SSF47413">
    <property type="entry name" value="lambda repressor-like DNA-binding domains"/>
    <property type="match status" value="1"/>
</dbReference>
<keyword evidence="3" id="KW-0804">Transcription</keyword>
<dbReference type="PANTHER" id="PTHR40661">
    <property type="match status" value="1"/>
</dbReference>
<gene>
    <name evidence="5" type="ORF">GCM10010964_43370</name>
</gene>
<evidence type="ECO:0000313" key="6">
    <source>
        <dbReference type="Proteomes" id="UP000597507"/>
    </source>
</evidence>
<name>A0A8J3EEF6_9PROT</name>
<dbReference type="AlphaFoldDB" id="A0A8J3EEF6"/>
<feature type="domain" description="HTH cro/C1-type" evidence="4">
    <location>
        <begin position="8"/>
        <end position="62"/>
    </location>
</feature>
<dbReference type="Pfam" id="PF00717">
    <property type="entry name" value="Peptidase_S24"/>
    <property type="match status" value="1"/>
</dbReference>